<dbReference type="AlphaFoldDB" id="A0AAD7LA80"/>
<dbReference type="SUPFAM" id="SSF55008">
    <property type="entry name" value="HMA, heavy metal-associated domain"/>
    <property type="match status" value="1"/>
</dbReference>
<comment type="caution">
    <text evidence="1">The sequence shown here is derived from an EMBL/GenBank/DDBJ whole genome shotgun (WGS) entry which is preliminary data.</text>
</comment>
<dbReference type="KEGG" id="qsa:O6P43_025697"/>
<dbReference type="PANTHER" id="PTHR47294:SF6">
    <property type="entry name" value="HMA DOMAIN-CONTAINING PROTEIN"/>
    <property type="match status" value="1"/>
</dbReference>
<keyword evidence="2" id="KW-1185">Reference proteome</keyword>
<reference evidence="1" key="1">
    <citation type="journal article" date="2023" name="Science">
        <title>Elucidation of the pathway for biosynthesis of saponin adjuvants from the soapbark tree.</title>
        <authorList>
            <person name="Reed J."/>
            <person name="Orme A."/>
            <person name="El-Demerdash A."/>
            <person name="Owen C."/>
            <person name="Martin L.B.B."/>
            <person name="Misra R.C."/>
            <person name="Kikuchi S."/>
            <person name="Rejzek M."/>
            <person name="Martin A.C."/>
            <person name="Harkess A."/>
            <person name="Leebens-Mack J."/>
            <person name="Louveau T."/>
            <person name="Stephenson M.J."/>
            <person name="Osbourn A."/>
        </authorList>
    </citation>
    <scope>NUCLEOTIDE SEQUENCE</scope>
    <source>
        <strain evidence="1">S10</strain>
    </source>
</reference>
<evidence type="ECO:0000313" key="2">
    <source>
        <dbReference type="Proteomes" id="UP001163823"/>
    </source>
</evidence>
<proteinExistence type="predicted"/>
<organism evidence="1 2">
    <name type="scientific">Quillaja saponaria</name>
    <name type="common">Soap bark tree</name>
    <dbReference type="NCBI Taxonomy" id="32244"/>
    <lineage>
        <taxon>Eukaryota</taxon>
        <taxon>Viridiplantae</taxon>
        <taxon>Streptophyta</taxon>
        <taxon>Embryophyta</taxon>
        <taxon>Tracheophyta</taxon>
        <taxon>Spermatophyta</taxon>
        <taxon>Magnoliopsida</taxon>
        <taxon>eudicotyledons</taxon>
        <taxon>Gunneridae</taxon>
        <taxon>Pentapetalae</taxon>
        <taxon>rosids</taxon>
        <taxon>fabids</taxon>
        <taxon>Fabales</taxon>
        <taxon>Quillajaceae</taxon>
        <taxon>Quillaja</taxon>
    </lineage>
</organism>
<dbReference type="Proteomes" id="UP001163823">
    <property type="component" value="Chromosome 10"/>
</dbReference>
<evidence type="ECO:0000313" key="1">
    <source>
        <dbReference type="EMBL" id="KAJ7954083.1"/>
    </source>
</evidence>
<protein>
    <submittedName>
        <fullName evidence="1">Heavy metal-associated domain containing protein</fullName>
    </submittedName>
</protein>
<gene>
    <name evidence="1" type="ORF">O6P43_025697</name>
</gene>
<dbReference type="InterPro" id="IPR036163">
    <property type="entry name" value="HMA_dom_sf"/>
</dbReference>
<accession>A0AAD7LA80</accession>
<dbReference type="GO" id="GO:0046872">
    <property type="term" value="F:metal ion binding"/>
    <property type="evidence" value="ECO:0007669"/>
    <property type="project" value="InterPro"/>
</dbReference>
<name>A0AAD7LA80_QUISA</name>
<dbReference type="EMBL" id="JARAOO010000010">
    <property type="protein sequence ID" value="KAJ7954083.1"/>
    <property type="molecule type" value="Genomic_DNA"/>
</dbReference>
<dbReference type="PANTHER" id="PTHR47294">
    <property type="entry name" value="OS08G0431150 PROTEIN"/>
    <property type="match status" value="1"/>
</dbReference>
<sequence length="120" mass="13468">MDFSGGAKKELRRIGIKNSKSLPLGGTSLASIESLTIPLVQEVVLSADMQCEECQKRVSDMMLKMNAQPESMVVNVLEKEVILSYRLQSRRKVTTGQIADIYRNHFPKVALIKRLFCSSH</sequence>